<dbReference type="AlphaFoldDB" id="A0A1M4UPP1"/>
<feature type="signal peptide" evidence="1">
    <location>
        <begin position="1"/>
        <end position="32"/>
    </location>
</feature>
<proteinExistence type="predicted"/>
<accession>A0A1M4UPP1</accession>
<organism evidence="2 3">
    <name type="scientific">Lampropedia hyalina DSM 16112</name>
    <dbReference type="NCBI Taxonomy" id="1122156"/>
    <lineage>
        <taxon>Bacteria</taxon>
        <taxon>Pseudomonadati</taxon>
        <taxon>Pseudomonadota</taxon>
        <taxon>Betaproteobacteria</taxon>
        <taxon>Burkholderiales</taxon>
        <taxon>Comamonadaceae</taxon>
        <taxon>Lampropedia</taxon>
    </lineage>
</organism>
<dbReference type="STRING" id="1122156.SAMN02745117_00537"/>
<sequence>MQGQSLMRNTILGCTVVLGAMLLWWWHSHATAATAGAEQPLAQADAVAWERRWLTPLDPNVCTTDPQATTKHMLADAEGAFHVASGRVRLRVQPGSPRVQGEWVLEQVQAPWGWLHATLPPGLVLHRVTVGSASVAADVEHGHLAIALDVCAQQLCTVTLHFEVSPGAGSRIGTDGIWLRAADVLPRLGLDGDRLLRQPATRKAHGLSDFLTLPDYWASPAVAGVAPAAAWQWDVQIEGEPSPHGASGTTDGALDFAVAWMPVPQTDASATKPALPVLELAVPQHRSHSVAAELDALQACMARRMGGTARVERVAAWPVGSSDAGLAGYPQSQLSAATLWLPHELWPDAHGPDVPPDAQRHTARRTSMAQAIALRYMADTARLRQGRGVQWLAEGVPAALALACVAETEDPLAVQALLQRAAQQADAALQAQHDEVGAVAYAAFNGWVRQYAPLAALDSVRRLSADQINTLLHELRDGVRVQYALANALGVSRTTLALSMPLATDLRLQPDGSVTGDRWRWQQGQWSRVGTPRAAWPLAASARHGQTLYLDAWPGYERQPTDNLQTNRTQP</sequence>
<gene>
    <name evidence="2" type="ORF">SAMN02745117_00537</name>
</gene>
<evidence type="ECO:0000313" key="3">
    <source>
        <dbReference type="Proteomes" id="UP000184327"/>
    </source>
</evidence>
<keyword evidence="1" id="KW-0732">Signal</keyword>
<dbReference type="EMBL" id="FQUZ01000004">
    <property type="protein sequence ID" value="SHE58635.1"/>
    <property type="molecule type" value="Genomic_DNA"/>
</dbReference>
<feature type="chain" id="PRO_5013087099" evidence="1">
    <location>
        <begin position="33"/>
        <end position="571"/>
    </location>
</feature>
<dbReference type="Proteomes" id="UP000184327">
    <property type="component" value="Unassembled WGS sequence"/>
</dbReference>
<evidence type="ECO:0000313" key="2">
    <source>
        <dbReference type="EMBL" id="SHE58635.1"/>
    </source>
</evidence>
<protein>
    <submittedName>
        <fullName evidence="2">Uncharacterized protein</fullName>
    </submittedName>
</protein>
<keyword evidence="3" id="KW-1185">Reference proteome</keyword>
<name>A0A1M4UPP1_9BURK</name>
<reference evidence="2 3" key="1">
    <citation type="submission" date="2016-11" db="EMBL/GenBank/DDBJ databases">
        <authorList>
            <person name="Jaros S."/>
            <person name="Januszkiewicz K."/>
            <person name="Wedrychowicz H."/>
        </authorList>
    </citation>
    <scope>NUCLEOTIDE SEQUENCE [LARGE SCALE GENOMIC DNA]</scope>
    <source>
        <strain evidence="2 3">DSM 16112</strain>
    </source>
</reference>
<evidence type="ECO:0000256" key="1">
    <source>
        <dbReference type="SAM" id="SignalP"/>
    </source>
</evidence>